<dbReference type="Pfam" id="PF09861">
    <property type="entry name" value="Lar_N"/>
    <property type="match status" value="1"/>
</dbReference>
<protein>
    <recommendedName>
        <fullName evidence="1">LarA-like N-terminal domain-containing protein</fullName>
    </recommendedName>
</protein>
<dbReference type="PANTHER" id="PTHR33171">
    <property type="entry name" value="LAR_N DOMAIN-CONTAINING PROTEIN"/>
    <property type="match status" value="1"/>
</dbReference>
<gene>
    <name evidence="2" type="ORF">FRUB_09582</name>
</gene>
<dbReference type="InterPro" id="IPR043166">
    <property type="entry name" value="LarA-like_C"/>
</dbReference>
<reference evidence="3" key="1">
    <citation type="submission" date="2017-06" db="EMBL/GenBank/DDBJ databases">
        <title>Genome analysis of Fimbriiglobus ruber SP5, the first member of the order Planctomycetales with confirmed chitinolytic capability.</title>
        <authorList>
            <person name="Ravin N.V."/>
            <person name="Rakitin A.L."/>
            <person name="Ivanova A.A."/>
            <person name="Beletsky A.V."/>
            <person name="Kulichevskaya I.S."/>
            <person name="Mardanov A.V."/>
            <person name="Dedysh S.N."/>
        </authorList>
    </citation>
    <scope>NUCLEOTIDE SEQUENCE [LARGE SCALE GENOMIC DNA]</scope>
    <source>
        <strain evidence="3">SP5</strain>
    </source>
</reference>
<dbReference type="InterPro" id="IPR029063">
    <property type="entry name" value="SAM-dependent_MTases_sf"/>
</dbReference>
<evidence type="ECO:0000313" key="2">
    <source>
        <dbReference type="EMBL" id="OWK34740.1"/>
    </source>
</evidence>
<evidence type="ECO:0000313" key="3">
    <source>
        <dbReference type="Proteomes" id="UP000214646"/>
    </source>
</evidence>
<keyword evidence="3" id="KW-1185">Reference proteome</keyword>
<name>A0A225CZE5_9BACT</name>
<dbReference type="Gene3D" id="3.40.50.11440">
    <property type="match status" value="1"/>
</dbReference>
<feature type="domain" description="LarA-like N-terminal" evidence="1">
    <location>
        <begin position="10"/>
        <end position="190"/>
    </location>
</feature>
<dbReference type="Proteomes" id="UP000214646">
    <property type="component" value="Unassembled WGS sequence"/>
</dbReference>
<dbReference type="Gene3D" id="3.90.226.30">
    <property type="match status" value="1"/>
</dbReference>
<dbReference type="OrthoDB" id="240996at2"/>
<dbReference type="SUPFAM" id="SSF53335">
    <property type="entry name" value="S-adenosyl-L-methionine-dependent methyltransferases"/>
    <property type="match status" value="1"/>
</dbReference>
<dbReference type="InterPro" id="IPR048068">
    <property type="entry name" value="LarA-like"/>
</dbReference>
<comment type="caution">
    <text evidence="2">The sequence shown here is derived from an EMBL/GenBank/DDBJ whole genome shotgun (WGS) entry which is preliminary data.</text>
</comment>
<sequence length="403" mass="43624">MTTPISLSVGTDTWQLQLRPETVVELRRQPVSPPAGGPRELVLAALEQPFGFEAPLRRAITPDDRVTIVLDERLPHVADLLSGVIEHLGSAGIAPTAITVLVPHGGGRAGWVDELPDEFADIKLEVHDPEDRQKISYLATTKAGRRVYLNRTLVESDCVIVLTGRRYDPTFAYAGAEVALFPVLADPESLVEFVGRFTTDPPGEKLPATRREPAEVGKLLSPFYLHVIEGAGDTIQAVLLGLSDSTAEGVRRQNARWRGTVEDRPDLVVAAVAGAPERTDFHALAAAVACAARVVQPDGRIVLLTTAAPPLEEGAELLRRAGDPDKVDRLLQKRKPDDWPAAALWAFAARQASLFVASRWAEDVTEELFATPVASAAEVQRLIDAAERVLIIPDANKTMVEIA</sequence>
<dbReference type="GO" id="GO:0050043">
    <property type="term" value="F:lactate racemase activity"/>
    <property type="evidence" value="ECO:0007669"/>
    <property type="project" value="InterPro"/>
</dbReference>
<dbReference type="AlphaFoldDB" id="A0A225CZE5"/>
<organism evidence="2 3">
    <name type="scientific">Fimbriiglobus ruber</name>
    <dbReference type="NCBI Taxonomy" id="1908690"/>
    <lineage>
        <taxon>Bacteria</taxon>
        <taxon>Pseudomonadati</taxon>
        <taxon>Planctomycetota</taxon>
        <taxon>Planctomycetia</taxon>
        <taxon>Gemmatales</taxon>
        <taxon>Gemmataceae</taxon>
        <taxon>Fimbriiglobus</taxon>
    </lineage>
</organism>
<proteinExistence type="predicted"/>
<dbReference type="InterPro" id="IPR018657">
    <property type="entry name" value="LarA-like_N"/>
</dbReference>
<dbReference type="RefSeq" id="WP_161968046.1">
    <property type="nucleotide sequence ID" value="NZ_NIDE01000019.1"/>
</dbReference>
<dbReference type="PANTHER" id="PTHR33171:SF17">
    <property type="entry name" value="LARA-LIKE N-TERMINAL DOMAIN-CONTAINING PROTEIN"/>
    <property type="match status" value="1"/>
</dbReference>
<accession>A0A225CZE5</accession>
<dbReference type="EMBL" id="NIDE01000019">
    <property type="protein sequence ID" value="OWK34740.1"/>
    <property type="molecule type" value="Genomic_DNA"/>
</dbReference>
<evidence type="ECO:0000259" key="1">
    <source>
        <dbReference type="Pfam" id="PF09861"/>
    </source>
</evidence>